<comment type="caution">
    <text evidence="2">The sequence shown here is derived from an EMBL/GenBank/DDBJ whole genome shotgun (WGS) entry which is preliminary data.</text>
</comment>
<name>A0A5A7SAF3_9NOCA</name>
<evidence type="ECO:0000313" key="2">
    <source>
        <dbReference type="EMBL" id="KAA0021191.1"/>
    </source>
</evidence>
<sequence>MTYGAPLAAAVIPHGGGFLAILIASIMVCLIAATAAIELRRNVFVWMIGSFVVTFAATSLVHAALASS</sequence>
<dbReference type="OrthoDB" id="9971938at2"/>
<dbReference type="RefSeq" id="WP_149432024.1">
    <property type="nucleotide sequence ID" value="NZ_VLNY01000011.1"/>
</dbReference>
<keyword evidence="1" id="KW-0812">Transmembrane</keyword>
<dbReference type="AlphaFoldDB" id="A0A5A7SAF3"/>
<keyword evidence="3" id="KW-1185">Reference proteome</keyword>
<dbReference type="EMBL" id="VLNY01000011">
    <property type="protein sequence ID" value="KAA0021191.1"/>
    <property type="molecule type" value="Genomic_DNA"/>
</dbReference>
<keyword evidence="1" id="KW-0472">Membrane</keyword>
<reference evidence="2 3" key="1">
    <citation type="submission" date="2019-07" db="EMBL/GenBank/DDBJ databases">
        <title>Rhodococcus cavernicolus sp. nov., isolated from a cave.</title>
        <authorList>
            <person name="Lee S.D."/>
        </authorList>
    </citation>
    <scope>NUCLEOTIDE SEQUENCE [LARGE SCALE GENOMIC DNA]</scope>
    <source>
        <strain evidence="2 3">C1-24</strain>
    </source>
</reference>
<evidence type="ECO:0000313" key="3">
    <source>
        <dbReference type="Proteomes" id="UP000322244"/>
    </source>
</evidence>
<organism evidence="2 3">
    <name type="scientific">Antrihabitans cavernicola</name>
    <dbReference type="NCBI Taxonomy" id="2495913"/>
    <lineage>
        <taxon>Bacteria</taxon>
        <taxon>Bacillati</taxon>
        <taxon>Actinomycetota</taxon>
        <taxon>Actinomycetes</taxon>
        <taxon>Mycobacteriales</taxon>
        <taxon>Nocardiaceae</taxon>
        <taxon>Antrihabitans</taxon>
    </lineage>
</organism>
<evidence type="ECO:0000256" key="1">
    <source>
        <dbReference type="SAM" id="Phobius"/>
    </source>
</evidence>
<proteinExistence type="predicted"/>
<feature type="transmembrane region" description="Helical" evidence="1">
    <location>
        <begin position="44"/>
        <end position="65"/>
    </location>
</feature>
<keyword evidence="1" id="KW-1133">Transmembrane helix</keyword>
<gene>
    <name evidence="2" type="ORF">FOY51_19970</name>
</gene>
<dbReference type="Proteomes" id="UP000322244">
    <property type="component" value="Unassembled WGS sequence"/>
</dbReference>
<feature type="transmembrane region" description="Helical" evidence="1">
    <location>
        <begin position="16"/>
        <end position="37"/>
    </location>
</feature>
<protein>
    <submittedName>
        <fullName evidence="2">Uncharacterized protein</fullName>
    </submittedName>
</protein>
<accession>A0A5A7SAF3</accession>